<evidence type="ECO:0000256" key="1">
    <source>
        <dbReference type="ARBA" id="ARBA00010815"/>
    </source>
</evidence>
<evidence type="ECO:0000256" key="4">
    <source>
        <dbReference type="ARBA" id="ARBA00022691"/>
    </source>
</evidence>
<comment type="caution">
    <text evidence="6">The sequence shown here is derived from an EMBL/GenBank/DDBJ whole genome shotgun (WGS) entry which is preliminary data.</text>
</comment>
<dbReference type="InterPro" id="IPR050723">
    <property type="entry name" value="CFA/CMAS"/>
</dbReference>
<evidence type="ECO:0000256" key="5">
    <source>
        <dbReference type="ARBA" id="ARBA00023098"/>
    </source>
</evidence>
<dbReference type="GO" id="GO:0008168">
    <property type="term" value="F:methyltransferase activity"/>
    <property type="evidence" value="ECO:0007669"/>
    <property type="project" value="UniProtKB-KW"/>
</dbReference>
<dbReference type="PIRSF" id="PIRSF003085">
    <property type="entry name" value="CMAS"/>
    <property type="match status" value="1"/>
</dbReference>
<accession>A0A9X4LXM6</accession>
<keyword evidence="7" id="KW-1185">Reference proteome</keyword>
<dbReference type="InterPro" id="IPR029063">
    <property type="entry name" value="SAM-dependent_MTases_sf"/>
</dbReference>
<evidence type="ECO:0000313" key="6">
    <source>
        <dbReference type="EMBL" id="MDG3014250.1"/>
    </source>
</evidence>
<name>A0A9X4LXM6_9ACTN</name>
<dbReference type="CDD" id="cd02440">
    <property type="entry name" value="AdoMet_MTases"/>
    <property type="match status" value="1"/>
</dbReference>
<reference evidence="6" key="1">
    <citation type="submission" date="2022-08" db="EMBL/GenBank/DDBJ databases">
        <title>Genome analysis of Corynebacteriales strain.</title>
        <authorList>
            <person name="Lee S.D."/>
        </authorList>
    </citation>
    <scope>NUCLEOTIDE SEQUENCE</scope>
    <source>
        <strain evidence="6">D3-21</strain>
    </source>
</reference>
<dbReference type="Proteomes" id="UP001152755">
    <property type="component" value="Unassembled WGS sequence"/>
</dbReference>
<dbReference type="GO" id="GO:0032259">
    <property type="term" value="P:methylation"/>
    <property type="evidence" value="ECO:0007669"/>
    <property type="project" value="UniProtKB-KW"/>
</dbReference>
<sequence>MSISRTTTSADLLLRMLESAIGSSPLRVRAWDGSEAGPADGPVLVVRSRRALRRMLWRPDDLGMGRAYVAGEVDVDGDLLDALAAAADVGLTLHHRAELSLRDRAALLGRAARVGAVGPAPAPPPEEVVVAGRRHSRSRDRAAVSSHYDVGNEFYRHILGPSMVYSCAYWRDEPDGDRNYTLEDAQRDKLDLVCRKLGLRPGMRVLDVGCGWGSFAQHAAAEYGVDVLGITLSEQQVRAGRERIAAVGLADHVQLRLQDWRTLDEGGFDAIASIGMAEHVGREHYDHYCAAMLALLRPGGRLLNHQIAATPGPKPGHRTFIDAYVFPDGDLLPLAMVIDKLELAGFEVRDVQCLREHYGRTLRAWVRNLERHWDECVRLTSPGRARVWHLYMALSAIGFERGLLRVNQTLTVRPTADGVVDIPPVRERWLTPR</sequence>
<gene>
    <name evidence="6" type="ORF">NVS88_06735</name>
</gene>
<dbReference type="AlphaFoldDB" id="A0A9X4LXM6"/>
<dbReference type="InterPro" id="IPR003333">
    <property type="entry name" value="CMAS"/>
</dbReference>
<protein>
    <submittedName>
        <fullName evidence="6">Cyclopropane-fatty-acyl-phospholipid synthase family protein</fullName>
    </submittedName>
</protein>
<dbReference type="SUPFAM" id="SSF53335">
    <property type="entry name" value="S-adenosyl-L-methionine-dependent methyltransferases"/>
    <property type="match status" value="1"/>
</dbReference>
<keyword evidence="2" id="KW-0489">Methyltransferase</keyword>
<dbReference type="PANTHER" id="PTHR43667:SF1">
    <property type="entry name" value="CYCLOPROPANE-FATTY-ACYL-PHOSPHOLIPID SYNTHASE"/>
    <property type="match status" value="1"/>
</dbReference>
<evidence type="ECO:0000313" key="7">
    <source>
        <dbReference type="Proteomes" id="UP001152755"/>
    </source>
</evidence>
<keyword evidence="4" id="KW-0949">S-adenosyl-L-methionine</keyword>
<dbReference type="RefSeq" id="WP_332519490.1">
    <property type="nucleotide sequence ID" value="NZ_JANRHA010000003.1"/>
</dbReference>
<evidence type="ECO:0000256" key="2">
    <source>
        <dbReference type="ARBA" id="ARBA00022603"/>
    </source>
</evidence>
<evidence type="ECO:0000256" key="3">
    <source>
        <dbReference type="ARBA" id="ARBA00022679"/>
    </source>
</evidence>
<organism evidence="6 7">
    <name type="scientific">Speluncibacter jeojiensis</name>
    <dbReference type="NCBI Taxonomy" id="2710754"/>
    <lineage>
        <taxon>Bacteria</taxon>
        <taxon>Bacillati</taxon>
        <taxon>Actinomycetota</taxon>
        <taxon>Actinomycetes</taxon>
        <taxon>Mycobacteriales</taxon>
        <taxon>Speluncibacteraceae</taxon>
        <taxon>Speluncibacter</taxon>
    </lineage>
</organism>
<dbReference type="Pfam" id="PF02353">
    <property type="entry name" value="CMAS"/>
    <property type="match status" value="1"/>
</dbReference>
<dbReference type="GO" id="GO:0008610">
    <property type="term" value="P:lipid biosynthetic process"/>
    <property type="evidence" value="ECO:0007669"/>
    <property type="project" value="InterPro"/>
</dbReference>
<comment type="similarity">
    <text evidence="1">Belongs to the CFA/CMAS family.</text>
</comment>
<keyword evidence="5" id="KW-0443">Lipid metabolism</keyword>
<dbReference type="Gene3D" id="3.40.50.150">
    <property type="entry name" value="Vaccinia Virus protein VP39"/>
    <property type="match status" value="1"/>
</dbReference>
<keyword evidence="3" id="KW-0808">Transferase</keyword>
<dbReference type="PANTHER" id="PTHR43667">
    <property type="entry name" value="CYCLOPROPANE-FATTY-ACYL-PHOSPHOLIPID SYNTHASE"/>
    <property type="match status" value="1"/>
</dbReference>
<proteinExistence type="inferred from homology"/>
<dbReference type="EMBL" id="JANRHA010000003">
    <property type="protein sequence ID" value="MDG3014250.1"/>
    <property type="molecule type" value="Genomic_DNA"/>
</dbReference>